<evidence type="ECO:0000313" key="5">
    <source>
        <dbReference type="Proteomes" id="UP000291020"/>
    </source>
</evidence>
<dbReference type="InterPro" id="IPR007110">
    <property type="entry name" value="Ig-like_dom"/>
</dbReference>
<sequence length="260" mass="28260">MHVGLLLSSHQRSRTLSGKMSLRILFLLAGSLAGPSLTPAPLLYLDMSSEPPARGDSTQLVCIAPRAYVDSEFWLLKTDLVQPVQTLFASEAQHRVTFILWNVTGKDAGQYRCRYRSYNGSARQMSEFSNVVEVAVSATPSAPPPASTAAPQGSPWLLPVTLSMAGALLLTVSLVVAVVAVRRVNTRRQQLKRDRESCWTETNFPTTDISFDNCLFTVSEKMDLEATGSQDACISPGSRKRPSSASALGTNSFSTFKSLQ</sequence>
<dbReference type="PANTHER" id="PTHR36859">
    <property type="entry name" value="PROTEIN HIDE1"/>
    <property type="match status" value="1"/>
</dbReference>
<feature type="compositionally biased region" description="Polar residues" evidence="1">
    <location>
        <begin position="243"/>
        <end position="260"/>
    </location>
</feature>
<feature type="transmembrane region" description="Helical" evidence="2">
    <location>
        <begin position="156"/>
        <end position="181"/>
    </location>
</feature>
<dbReference type="AlphaFoldDB" id="A0A452I617"/>
<dbReference type="Proteomes" id="UP000291020">
    <property type="component" value="Unassembled WGS sequence"/>
</dbReference>
<feature type="domain" description="Ig-like" evidence="3">
    <location>
        <begin position="35"/>
        <end position="129"/>
    </location>
</feature>
<proteinExistence type="predicted"/>
<evidence type="ECO:0000256" key="2">
    <source>
        <dbReference type="SAM" id="Phobius"/>
    </source>
</evidence>
<organism evidence="4 5">
    <name type="scientific">Gopherus agassizii</name>
    <name type="common">Agassiz's desert tortoise</name>
    <dbReference type="NCBI Taxonomy" id="38772"/>
    <lineage>
        <taxon>Eukaryota</taxon>
        <taxon>Metazoa</taxon>
        <taxon>Chordata</taxon>
        <taxon>Craniata</taxon>
        <taxon>Vertebrata</taxon>
        <taxon>Euteleostomi</taxon>
        <taxon>Archelosauria</taxon>
        <taxon>Testudinata</taxon>
        <taxon>Testudines</taxon>
        <taxon>Cryptodira</taxon>
        <taxon>Durocryptodira</taxon>
        <taxon>Testudinoidea</taxon>
        <taxon>Testudinidae</taxon>
        <taxon>Gopherus</taxon>
    </lineage>
</organism>
<protein>
    <recommendedName>
        <fullName evidence="3">Ig-like domain-containing protein</fullName>
    </recommendedName>
</protein>
<dbReference type="PROSITE" id="PS50835">
    <property type="entry name" value="IG_LIKE"/>
    <property type="match status" value="1"/>
</dbReference>
<reference evidence="4" key="3">
    <citation type="submission" date="2025-09" db="UniProtKB">
        <authorList>
            <consortium name="Ensembl"/>
        </authorList>
    </citation>
    <scope>IDENTIFICATION</scope>
</reference>
<keyword evidence="5" id="KW-1185">Reference proteome</keyword>
<reference evidence="4" key="2">
    <citation type="submission" date="2025-08" db="UniProtKB">
        <authorList>
            <consortium name="Ensembl"/>
        </authorList>
    </citation>
    <scope>IDENTIFICATION</scope>
</reference>
<dbReference type="Pfam" id="PF17737">
    <property type="entry name" value="Ig_C19orf38"/>
    <property type="match status" value="1"/>
</dbReference>
<dbReference type="Ensembl" id="ENSGAGT00000026269.1">
    <property type="protein sequence ID" value="ENSGAGP00000023051.1"/>
    <property type="gene ID" value="ENSGAGG00000016904.1"/>
</dbReference>
<dbReference type="SUPFAM" id="SSF48726">
    <property type="entry name" value="Immunoglobulin"/>
    <property type="match status" value="1"/>
</dbReference>
<dbReference type="InterPro" id="IPR040438">
    <property type="entry name" value="HIDE1"/>
</dbReference>
<feature type="transmembrane region" description="Helical" evidence="2">
    <location>
        <begin position="21"/>
        <end position="44"/>
    </location>
</feature>
<dbReference type="PANTHER" id="PTHR36859:SF1">
    <property type="entry name" value="PROTEIN HIDE1"/>
    <property type="match status" value="1"/>
</dbReference>
<evidence type="ECO:0000256" key="1">
    <source>
        <dbReference type="SAM" id="MobiDB-lite"/>
    </source>
</evidence>
<evidence type="ECO:0000259" key="3">
    <source>
        <dbReference type="PROSITE" id="PS50835"/>
    </source>
</evidence>
<evidence type="ECO:0000313" key="4">
    <source>
        <dbReference type="Ensembl" id="ENSGAGP00000023051.1"/>
    </source>
</evidence>
<dbReference type="InterPro" id="IPR036179">
    <property type="entry name" value="Ig-like_dom_sf"/>
</dbReference>
<dbReference type="InterPro" id="IPR013783">
    <property type="entry name" value="Ig-like_fold"/>
</dbReference>
<accession>A0A452I617</accession>
<name>A0A452I617_9SAUR</name>
<keyword evidence="2" id="KW-0812">Transmembrane</keyword>
<dbReference type="InterPro" id="IPR041066">
    <property type="entry name" value="C19orf38_Ig"/>
</dbReference>
<feature type="region of interest" description="Disordered" evidence="1">
    <location>
        <begin position="230"/>
        <end position="260"/>
    </location>
</feature>
<reference evidence="5" key="1">
    <citation type="journal article" date="2017" name="PLoS ONE">
        <title>The Agassiz's desert tortoise genome provides a resource for the conservation of a threatened species.</title>
        <authorList>
            <person name="Tollis M."/>
            <person name="DeNardo D.F."/>
            <person name="Cornelius J.A."/>
            <person name="Dolby G.A."/>
            <person name="Edwards T."/>
            <person name="Henen B.T."/>
            <person name="Karl A.E."/>
            <person name="Murphy R.W."/>
            <person name="Kusumi K."/>
        </authorList>
    </citation>
    <scope>NUCLEOTIDE SEQUENCE [LARGE SCALE GENOMIC DNA]</scope>
</reference>
<keyword evidence="2" id="KW-0472">Membrane</keyword>
<dbReference type="Gene3D" id="2.60.40.10">
    <property type="entry name" value="Immunoglobulins"/>
    <property type="match status" value="1"/>
</dbReference>
<keyword evidence="2" id="KW-1133">Transmembrane helix</keyword>